<dbReference type="AlphaFoldDB" id="A0A1G8CGL2"/>
<dbReference type="STRING" id="861298.SAMN04488136_11655"/>
<dbReference type="EMBL" id="FNDD01000016">
    <property type="protein sequence ID" value="SDH44538.1"/>
    <property type="molecule type" value="Genomic_DNA"/>
</dbReference>
<dbReference type="Pfam" id="PF07484">
    <property type="entry name" value="Collar"/>
    <property type="match status" value="1"/>
</dbReference>
<keyword evidence="5" id="KW-1185">Reference proteome</keyword>
<dbReference type="InterPro" id="IPR011083">
    <property type="entry name" value="Phage_tail_collar_dom"/>
</dbReference>
<dbReference type="OrthoDB" id="9810174at2"/>
<dbReference type="InterPro" id="IPR037053">
    <property type="entry name" value="Phage_tail_collar_dom_sf"/>
</dbReference>
<feature type="domain" description="Phage tail collar" evidence="3">
    <location>
        <begin position="55"/>
        <end position="101"/>
    </location>
</feature>
<evidence type="ECO:0000313" key="4">
    <source>
        <dbReference type="EMBL" id="SDH44538.1"/>
    </source>
</evidence>
<sequence length="194" mass="20832">MRRYLNKYLATLFIAVMSFGNPAIASTVDSTSVPNSSVTEAASFSGSLGEGLPIGSIVMWPSNTIPAGWVRMTGQTGINTTYPLLSKVIGTWIPDMRGYFPRGTGGTNSTVKTAQSDAIRNLTGTITYVAETYNFRGVVSGAFTKQTGYSNANTPKTTDTSNTGKLTFDASNVVPTANENRPLNRAFNFIIKYQ</sequence>
<gene>
    <name evidence="4" type="ORF">SAMN04488136_11655</name>
</gene>
<proteinExistence type="predicted"/>
<feature type="signal peptide" evidence="2">
    <location>
        <begin position="1"/>
        <end position="25"/>
    </location>
</feature>
<protein>
    <submittedName>
        <fullName evidence="4">Phage Tail Collar Domain</fullName>
    </submittedName>
</protein>
<evidence type="ECO:0000256" key="1">
    <source>
        <dbReference type="SAM" id="MobiDB-lite"/>
    </source>
</evidence>
<evidence type="ECO:0000256" key="2">
    <source>
        <dbReference type="SAM" id="SignalP"/>
    </source>
</evidence>
<name>A0A1G8CGL2_9VIBR</name>
<evidence type="ECO:0000259" key="3">
    <source>
        <dbReference type="Pfam" id="PF07484"/>
    </source>
</evidence>
<feature type="region of interest" description="Disordered" evidence="1">
    <location>
        <begin position="146"/>
        <end position="165"/>
    </location>
</feature>
<keyword evidence="2" id="KW-0732">Signal</keyword>
<feature type="chain" id="PRO_5011432505" evidence="2">
    <location>
        <begin position="26"/>
        <end position="194"/>
    </location>
</feature>
<organism evidence="4 5">
    <name type="scientific">Vibrio xiamenensis</name>
    <dbReference type="NCBI Taxonomy" id="861298"/>
    <lineage>
        <taxon>Bacteria</taxon>
        <taxon>Pseudomonadati</taxon>
        <taxon>Pseudomonadota</taxon>
        <taxon>Gammaproteobacteria</taxon>
        <taxon>Vibrionales</taxon>
        <taxon>Vibrionaceae</taxon>
        <taxon>Vibrio</taxon>
    </lineage>
</organism>
<accession>A0A1G8CGL2</accession>
<dbReference type="Proteomes" id="UP000198854">
    <property type="component" value="Unassembled WGS sequence"/>
</dbReference>
<evidence type="ECO:0000313" key="5">
    <source>
        <dbReference type="Proteomes" id="UP000198854"/>
    </source>
</evidence>
<reference evidence="5" key="1">
    <citation type="submission" date="2016-10" db="EMBL/GenBank/DDBJ databases">
        <authorList>
            <person name="Varghese N."/>
            <person name="Submissions S."/>
        </authorList>
    </citation>
    <scope>NUCLEOTIDE SEQUENCE [LARGE SCALE GENOMIC DNA]</scope>
    <source>
        <strain evidence="5">CGMCC 1.10228</strain>
    </source>
</reference>
<dbReference type="RefSeq" id="WP_093274991.1">
    <property type="nucleotide sequence ID" value="NZ_FNDD01000016.1"/>
</dbReference>
<dbReference type="SUPFAM" id="SSF88874">
    <property type="entry name" value="Receptor-binding domain of short tail fibre protein gp12"/>
    <property type="match status" value="1"/>
</dbReference>
<dbReference type="Gene3D" id="3.90.1340.10">
    <property type="entry name" value="Phage tail collar domain"/>
    <property type="match status" value="1"/>
</dbReference>